<keyword evidence="10" id="KW-1185">Reference proteome</keyword>
<evidence type="ECO:0000256" key="5">
    <source>
        <dbReference type="ARBA" id="ARBA00023134"/>
    </source>
</evidence>
<comment type="subcellular location">
    <subcellularLocation>
        <location evidence="1">Membrane</location>
        <topology evidence="1">Multi-pass membrane protein</topology>
    </subcellularLocation>
</comment>
<keyword evidence="3" id="KW-0547">Nucleotide-binding</keyword>
<accession>D3EPJ4</accession>
<dbReference type="InterPro" id="IPR027417">
    <property type="entry name" value="P-loop_NTPase"/>
</dbReference>
<organism evidence="10">
    <name type="scientific">Atelocyanobacterium thalassa (isolate ALOHA)</name>
    <dbReference type="NCBI Taxonomy" id="1453429"/>
    <lineage>
        <taxon>Bacteria</taxon>
        <taxon>Bacillati</taxon>
        <taxon>Cyanobacteriota</taxon>
        <taxon>Cyanophyceae</taxon>
        <taxon>Oscillatoriophycideae</taxon>
        <taxon>Chroococcales</taxon>
        <taxon>Aphanothecaceae</taxon>
        <taxon>Candidatus Atelocyanobacterium</taxon>
        <taxon>Candidatus Atelocyanobacterium thalassae</taxon>
    </lineage>
</organism>
<dbReference type="PANTHER" id="PTHR42714">
    <property type="entry name" value="TRNA MODIFICATION GTPASE GTPBP3"/>
    <property type="match status" value="1"/>
</dbReference>
<gene>
    <name evidence="9" type="ordered locus">UCYN_06980</name>
</gene>
<name>D3EPJ4_ATETH</name>
<dbReference type="STRING" id="1453429.UCYN_06980"/>
<keyword evidence="4 7" id="KW-1133">Transmembrane helix</keyword>
<dbReference type="PATRIC" id="fig|713887.8.peg.652"/>
<dbReference type="OrthoDB" id="467934at2"/>
<dbReference type="AlphaFoldDB" id="D3EPJ4"/>
<evidence type="ECO:0000259" key="8">
    <source>
        <dbReference type="Pfam" id="PF01926"/>
    </source>
</evidence>
<dbReference type="NCBIfam" id="TIGR00231">
    <property type="entry name" value="small_GTP"/>
    <property type="match status" value="1"/>
</dbReference>
<sequence>MPFYRLIILIFGLSLILGLIIWLVNSIYQLYIQISFTAPLLANILIFLITGISGFLIYTWAFYYNKLFARKFDSKYKENYLSKFTNRKKISLQDVKLIIDRVKNIKNKALKQSLLKRSKEIIDDLDRQEFKVILFGKGSVGKTSLINSLVGEVIGQVNSSMGTTKIGVSYRIKLKGLSSKVLITDTPGILEMGLKGEKRGKLAKQLSLQSDLLLFIVDNDLSQSEYQFLKFINSLGKKVLLIFNKIDLYSQKDRIKILNSLKNKTTNLLFVEDVILISANPQNRQLEMIQKVDLSPSINTLIRKIVIILRAEGQELISKNIITKSQRLEKEASQIIDSQRGKQSNKVINQYQWVTAGVVLVNPLPFFDMLATAAVNTQMIVEIGQVYECKLSSDEGKELALSLGKTLIGLQITKGAVEVLGKILQLNISSFLVGKVLQSVTVAYLTRIAGQSFVEYFSNNQSWGKGGIKEVVQRNFQLNKQDMFLKNFVEDAILKIINPLRDNLKSTDKKKLDKDEW</sequence>
<dbReference type="Pfam" id="PF05128">
    <property type="entry name" value="DUF697"/>
    <property type="match status" value="1"/>
</dbReference>
<evidence type="ECO:0000313" key="9">
    <source>
        <dbReference type="EMBL" id="ADB95394.1"/>
    </source>
</evidence>
<feature type="transmembrane region" description="Helical" evidence="7">
    <location>
        <begin position="6"/>
        <end position="28"/>
    </location>
</feature>
<dbReference type="GO" id="GO:0002098">
    <property type="term" value="P:tRNA wobble uridine modification"/>
    <property type="evidence" value="ECO:0007669"/>
    <property type="project" value="TreeGrafter"/>
</dbReference>
<evidence type="ECO:0000256" key="4">
    <source>
        <dbReference type="ARBA" id="ARBA00022989"/>
    </source>
</evidence>
<dbReference type="Gene3D" id="3.40.50.300">
    <property type="entry name" value="P-loop containing nucleotide triphosphate hydrolases"/>
    <property type="match status" value="1"/>
</dbReference>
<evidence type="ECO:0000256" key="7">
    <source>
        <dbReference type="SAM" id="Phobius"/>
    </source>
</evidence>
<evidence type="ECO:0000256" key="1">
    <source>
        <dbReference type="ARBA" id="ARBA00004141"/>
    </source>
</evidence>
<protein>
    <submittedName>
        <fullName evidence="9">Small GTP-binding protein domain protein</fullName>
    </submittedName>
</protein>
<keyword evidence="5" id="KW-0342">GTP-binding</keyword>
<dbReference type="InterPro" id="IPR006073">
    <property type="entry name" value="GTP-bd"/>
</dbReference>
<dbReference type="CDD" id="cd00880">
    <property type="entry name" value="Era_like"/>
    <property type="match status" value="1"/>
</dbReference>
<dbReference type="RefSeq" id="WP_012954081.1">
    <property type="nucleotide sequence ID" value="NC_013771.1"/>
</dbReference>
<dbReference type="Pfam" id="PF01926">
    <property type="entry name" value="MMR_HSR1"/>
    <property type="match status" value="1"/>
</dbReference>
<dbReference type="GO" id="GO:0030488">
    <property type="term" value="P:tRNA methylation"/>
    <property type="evidence" value="ECO:0007669"/>
    <property type="project" value="TreeGrafter"/>
</dbReference>
<evidence type="ECO:0000256" key="6">
    <source>
        <dbReference type="ARBA" id="ARBA00023136"/>
    </source>
</evidence>
<proteinExistence type="predicted"/>
<dbReference type="SUPFAM" id="SSF52540">
    <property type="entry name" value="P-loop containing nucleoside triphosphate hydrolases"/>
    <property type="match status" value="1"/>
</dbReference>
<dbReference type="HOGENOM" id="CLU_040163_0_0_3"/>
<feature type="domain" description="G" evidence="8">
    <location>
        <begin position="131"/>
        <end position="245"/>
    </location>
</feature>
<dbReference type="KEGG" id="cyu:UCYN_06980"/>
<keyword evidence="6 7" id="KW-0472">Membrane</keyword>
<evidence type="ECO:0000313" key="10">
    <source>
        <dbReference type="Proteomes" id="UP000001405"/>
    </source>
</evidence>
<dbReference type="GO" id="GO:0005829">
    <property type="term" value="C:cytosol"/>
    <property type="evidence" value="ECO:0007669"/>
    <property type="project" value="TreeGrafter"/>
</dbReference>
<keyword evidence="2 7" id="KW-0812">Transmembrane</keyword>
<evidence type="ECO:0000256" key="2">
    <source>
        <dbReference type="ARBA" id="ARBA00022692"/>
    </source>
</evidence>
<dbReference type="EMBL" id="CP001842">
    <property type="protein sequence ID" value="ADB95394.1"/>
    <property type="molecule type" value="Genomic_DNA"/>
</dbReference>
<evidence type="ECO:0000256" key="3">
    <source>
        <dbReference type="ARBA" id="ARBA00022741"/>
    </source>
</evidence>
<dbReference type="Proteomes" id="UP000001405">
    <property type="component" value="Chromosome"/>
</dbReference>
<feature type="transmembrane region" description="Helical" evidence="7">
    <location>
        <begin position="40"/>
        <end position="63"/>
    </location>
</feature>
<dbReference type="InterPro" id="IPR021147">
    <property type="entry name" value="DUF697"/>
</dbReference>
<dbReference type="PANTHER" id="PTHR42714:SF2">
    <property type="entry name" value="TRNA MODIFICATION GTPASE GTPBP3, MITOCHONDRIAL"/>
    <property type="match status" value="1"/>
</dbReference>
<dbReference type="InterPro" id="IPR005225">
    <property type="entry name" value="Small_GTP-bd"/>
</dbReference>
<dbReference type="GO" id="GO:0005525">
    <property type="term" value="F:GTP binding"/>
    <property type="evidence" value="ECO:0007669"/>
    <property type="project" value="UniProtKB-KW"/>
</dbReference>
<dbReference type="PRINTS" id="PR00449">
    <property type="entry name" value="RASTRNSFRMNG"/>
</dbReference>
<reference evidence="9 10" key="1">
    <citation type="journal article" date="2010" name="Nature">
        <title>Metabolic streamlining in an open-ocean nitrogen-fixing cyanobacterium.</title>
        <authorList>
            <person name="Tripp H.J."/>
            <person name="Bench S.R."/>
            <person name="Turk K.A."/>
            <person name="Foster R.A."/>
            <person name="Desany B.A."/>
            <person name="Niazi F."/>
            <person name="Affourtit J.P."/>
            <person name="Zehr J.P."/>
        </authorList>
    </citation>
    <scope>NUCLEOTIDE SEQUENCE [LARGE SCALE GENOMIC DNA]</scope>
    <source>
        <strain evidence="10">ALOHA</strain>
    </source>
</reference>
<dbReference type="GO" id="GO:0016020">
    <property type="term" value="C:membrane"/>
    <property type="evidence" value="ECO:0007669"/>
    <property type="project" value="UniProtKB-SubCell"/>
</dbReference>